<keyword evidence="1" id="KW-0694">RNA-binding</keyword>
<feature type="compositionally biased region" description="Polar residues" evidence="2">
    <location>
        <begin position="97"/>
        <end position="107"/>
    </location>
</feature>
<dbReference type="InterPro" id="IPR033096">
    <property type="entry name" value="ZNF638_RRM1/2"/>
</dbReference>
<feature type="region of interest" description="Disordered" evidence="2">
    <location>
        <begin position="1356"/>
        <end position="1382"/>
    </location>
</feature>
<dbReference type="PROSITE" id="PS50102">
    <property type="entry name" value="RRM"/>
    <property type="match status" value="1"/>
</dbReference>
<feature type="compositionally biased region" description="Basic and acidic residues" evidence="2">
    <location>
        <begin position="2089"/>
        <end position="2108"/>
    </location>
</feature>
<feature type="compositionally biased region" description="Polar residues" evidence="2">
    <location>
        <begin position="1251"/>
        <end position="1264"/>
    </location>
</feature>
<evidence type="ECO:0000259" key="3">
    <source>
        <dbReference type="PROSITE" id="PS50102"/>
    </source>
</evidence>
<feature type="compositionally biased region" description="Polar residues" evidence="2">
    <location>
        <begin position="1726"/>
        <end position="1736"/>
    </location>
</feature>
<feature type="compositionally biased region" description="Basic and acidic residues" evidence="2">
    <location>
        <begin position="1686"/>
        <end position="1717"/>
    </location>
</feature>
<feature type="region of interest" description="Disordered" evidence="2">
    <location>
        <begin position="1601"/>
        <end position="1802"/>
    </location>
</feature>
<feature type="compositionally biased region" description="Low complexity" evidence="2">
    <location>
        <begin position="2111"/>
        <end position="2120"/>
    </location>
</feature>
<dbReference type="Gene3D" id="3.30.70.330">
    <property type="match status" value="3"/>
</dbReference>
<evidence type="ECO:0000313" key="5">
    <source>
        <dbReference type="Proteomes" id="UP000694404"/>
    </source>
</evidence>
<feature type="compositionally biased region" description="Basic and acidic residues" evidence="2">
    <location>
        <begin position="1203"/>
        <end position="1227"/>
    </location>
</feature>
<feature type="region of interest" description="Disordered" evidence="2">
    <location>
        <begin position="1"/>
        <end position="116"/>
    </location>
</feature>
<dbReference type="InterPro" id="IPR035979">
    <property type="entry name" value="RBD_domain_sf"/>
</dbReference>
<feature type="compositionally biased region" description="Basic residues" evidence="2">
    <location>
        <begin position="533"/>
        <end position="573"/>
    </location>
</feature>
<feature type="region of interest" description="Disordered" evidence="2">
    <location>
        <begin position="491"/>
        <end position="605"/>
    </location>
</feature>
<feature type="compositionally biased region" description="Basic and acidic residues" evidence="2">
    <location>
        <begin position="496"/>
        <end position="510"/>
    </location>
</feature>
<feature type="region of interest" description="Disordered" evidence="2">
    <location>
        <begin position="985"/>
        <end position="1012"/>
    </location>
</feature>
<feature type="compositionally biased region" description="Basic and acidic residues" evidence="2">
    <location>
        <begin position="1001"/>
        <end position="1012"/>
    </location>
</feature>
<feature type="compositionally biased region" description="Polar residues" evidence="2">
    <location>
        <begin position="57"/>
        <end position="70"/>
    </location>
</feature>
<keyword evidence="5" id="KW-1185">Reference proteome</keyword>
<feature type="compositionally biased region" description="Polar residues" evidence="2">
    <location>
        <begin position="2199"/>
        <end position="2208"/>
    </location>
</feature>
<name>A0A8C0H0Q7_CHEAB</name>
<feature type="compositionally biased region" description="Basic and acidic residues" evidence="2">
    <location>
        <begin position="2165"/>
        <end position="2182"/>
    </location>
</feature>
<dbReference type="SMART" id="SM00360">
    <property type="entry name" value="RRM"/>
    <property type="match status" value="3"/>
</dbReference>
<feature type="compositionally biased region" description="Low complexity" evidence="2">
    <location>
        <begin position="836"/>
        <end position="852"/>
    </location>
</feature>
<feature type="compositionally biased region" description="Low complexity" evidence="2">
    <location>
        <begin position="1359"/>
        <end position="1372"/>
    </location>
</feature>
<feature type="compositionally biased region" description="Low complexity" evidence="2">
    <location>
        <begin position="2209"/>
        <end position="2224"/>
    </location>
</feature>
<reference evidence="4" key="2">
    <citation type="submission" date="2025-09" db="UniProtKB">
        <authorList>
            <consortium name="Ensembl"/>
        </authorList>
    </citation>
    <scope>IDENTIFICATION</scope>
</reference>
<feature type="compositionally biased region" description="Basic and acidic residues" evidence="2">
    <location>
        <begin position="1302"/>
        <end position="1313"/>
    </location>
</feature>
<feature type="compositionally biased region" description="Basic and acidic residues" evidence="2">
    <location>
        <begin position="1612"/>
        <end position="1644"/>
    </location>
</feature>
<feature type="domain" description="RRM" evidence="3">
    <location>
        <begin position="730"/>
        <end position="805"/>
    </location>
</feature>
<evidence type="ECO:0000256" key="1">
    <source>
        <dbReference type="PROSITE-ProRule" id="PRU00176"/>
    </source>
</evidence>
<feature type="region of interest" description="Disordered" evidence="2">
    <location>
        <begin position="1873"/>
        <end position="1898"/>
    </location>
</feature>
<feature type="compositionally biased region" description="Polar residues" evidence="2">
    <location>
        <begin position="1652"/>
        <end position="1665"/>
    </location>
</feature>
<reference evidence="4" key="1">
    <citation type="submission" date="2025-08" db="UniProtKB">
        <authorList>
            <consortium name="Ensembl"/>
        </authorList>
    </citation>
    <scope>IDENTIFICATION</scope>
</reference>
<feature type="compositionally biased region" description="Basic and acidic residues" evidence="2">
    <location>
        <begin position="1493"/>
        <end position="1531"/>
    </location>
</feature>
<feature type="compositionally biased region" description="Basic residues" evidence="2">
    <location>
        <begin position="2132"/>
        <end position="2153"/>
    </location>
</feature>
<dbReference type="Ensembl" id="ENSCABT00000017619.1">
    <property type="protein sequence ID" value="ENSCABP00000016064.1"/>
    <property type="gene ID" value="ENSCABG00000011979.1"/>
</dbReference>
<feature type="compositionally biased region" description="Basic and acidic residues" evidence="2">
    <location>
        <begin position="1270"/>
        <end position="1292"/>
    </location>
</feature>
<feature type="region of interest" description="Disordered" evidence="2">
    <location>
        <begin position="632"/>
        <end position="680"/>
    </location>
</feature>
<dbReference type="PANTHER" id="PTHR15592">
    <property type="entry name" value="MATRIN 3/NUCLEAR PROTEIN 220-RELATED"/>
    <property type="match status" value="1"/>
</dbReference>
<feature type="region of interest" description="Disordered" evidence="2">
    <location>
        <begin position="228"/>
        <end position="249"/>
    </location>
</feature>
<feature type="region of interest" description="Disordered" evidence="2">
    <location>
        <begin position="807"/>
        <end position="941"/>
    </location>
</feature>
<dbReference type="GO" id="GO:0008380">
    <property type="term" value="P:RNA splicing"/>
    <property type="evidence" value="ECO:0007669"/>
    <property type="project" value="InterPro"/>
</dbReference>
<feature type="compositionally biased region" description="Basic and acidic residues" evidence="2">
    <location>
        <begin position="1929"/>
        <end position="1940"/>
    </location>
</feature>
<dbReference type="CDD" id="cd12716">
    <property type="entry name" value="RRM1_2_NP220"/>
    <property type="match status" value="1"/>
</dbReference>
<dbReference type="GO" id="GO:0003723">
    <property type="term" value="F:RNA binding"/>
    <property type="evidence" value="ECO:0007669"/>
    <property type="project" value="UniProtKB-UniRule"/>
</dbReference>
<feature type="compositionally biased region" description="Polar residues" evidence="2">
    <location>
        <begin position="239"/>
        <end position="249"/>
    </location>
</feature>
<accession>A0A8C0H0Q7</accession>
<feature type="region of interest" description="Disordered" evidence="2">
    <location>
        <begin position="1493"/>
        <end position="1532"/>
    </location>
</feature>
<feature type="compositionally biased region" description="Basic and acidic residues" evidence="2">
    <location>
        <begin position="71"/>
        <end position="96"/>
    </location>
</feature>
<dbReference type="Proteomes" id="UP000694404">
    <property type="component" value="Unplaced"/>
</dbReference>
<feature type="compositionally biased region" description="Acidic residues" evidence="2">
    <location>
        <begin position="1754"/>
        <end position="1764"/>
    </location>
</feature>
<organism evidence="4 5">
    <name type="scientific">Chelonoidis abingdonii</name>
    <name type="common">Abingdon island giant tortoise</name>
    <name type="synonym">Testudo abingdonii</name>
    <dbReference type="NCBI Taxonomy" id="106734"/>
    <lineage>
        <taxon>Eukaryota</taxon>
        <taxon>Metazoa</taxon>
        <taxon>Chordata</taxon>
        <taxon>Craniata</taxon>
        <taxon>Vertebrata</taxon>
        <taxon>Euteleostomi</taxon>
        <taxon>Archelosauria</taxon>
        <taxon>Testudinata</taxon>
        <taxon>Testudines</taxon>
        <taxon>Cryptodira</taxon>
        <taxon>Durocryptodira</taxon>
        <taxon>Testudinoidea</taxon>
        <taxon>Testudinidae</taxon>
        <taxon>Chelonoidis</taxon>
    </lineage>
</organism>
<protein>
    <submittedName>
        <fullName evidence="4">Zinc finger protein 638</fullName>
    </submittedName>
</protein>
<dbReference type="InterPro" id="IPR012677">
    <property type="entry name" value="Nucleotide-bd_a/b_plait_sf"/>
</dbReference>
<feature type="region of interest" description="Disordered" evidence="2">
    <location>
        <begin position="181"/>
        <end position="202"/>
    </location>
</feature>
<dbReference type="SUPFAM" id="SSF54928">
    <property type="entry name" value="RNA-binding domain, RBD"/>
    <property type="match status" value="3"/>
</dbReference>
<feature type="region of interest" description="Disordered" evidence="2">
    <location>
        <begin position="2060"/>
        <end position="2291"/>
    </location>
</feature>
<gene>
    <name evidence="4" type="primary">ZNF638</name>
</gene>
<feature type="region of interest" description="Disordered" evidence="2">
    <location>
        <begin position="1203"/>
        <end position="1313"/>
    </location>
</feature>
<feature type="compositionally biased region" description="Basic and acidic residues" evidence="2">
    <location>
        <begin position="879"/>
        <end position="941"/>
    </location>
</feature>
<dbReference type="GeneTree" id="ENSGT00940000153322"/>
<dbReference type="InterPro" id="IPR000504">
    <property type="entry name" value="RRM_dom"/>
</dbReference>
<evidence type="ECO:0000313" key="4">
    <source>
        <dbReference type="Ensembl" id="ENSCABP00000016064.1"/>
    </source>
</evidence>
<proteinExistence type="predicted"/>
<feature type="compositionally biased region" description="Polar residues" evidence="2">
    <location>
        <begin position="2244"/>
        <end position="2253"/>
    </location>
</feature>
<feature type="region of interest" description="Disordered" evidence="2">
    <location>
        <begin position="1551"/>
        <end position="1572"/>
    </location>
</feature>
<feature type="region of interest" description="Disordered" evidence="2">
    <location>
        <begin position="1929"/>
        <end position="1954"/>
    </location>
</feature>
<evidence type="ECO:0000256" key="2">
    <source>
        <dbReference type="SAM" id="MobiDB-lite"/>
    </source>
</evidence>
<sequence length="2291" mass="251326">MFNPRGNLHQRPRAPNPSGSKPPGAFRGGGIAGLQRKPAPGTPQGISQRFGGHENLQRTGSRRTNVQVTQHRTDPRQAKEMADLQEEQKEKVRTSRWDNNPCSTGNTGRKHPVSTRITEQNTNVQSRYTTESASSILASFGLSNEDLEELSRYPDDQLTPENMPLILRDIRMRKMSHQLPNLHSQSREKETVGGTGGSTVKSKVIDYGHTSRYGYTEDPLEVRVYSPEEPAEENRKEFQPQQTISVPSSNVTCNPVFPVEELMKQMGFHSDSSNTQSFFPVDATGKVPGLCMTPTGLPMVKPMSQPGMPSMMPPMMPPMSQPAMPPMMPPVMPPVPQSVMTPIVQQSLTQPPMPQPVMPPISHPPFSAELLAAVRHHERIQHESGTSQSNVQIGSGQKNFQTQVEAPIKSPFGIVKASWLPVFSQAAAQKVKRLPTPSMMNDYYATSPRIFPHMCSLCNMECTHMKDWIQHQNNPAHIESCRQLRQQYPDWNPEVHSSKRNEGERKENQTPKRRSNSASPGPRHSRGSGSGHILRRSRSRSRSPGRFRLARPRSRSPRQMHRPSPRHRSRSPQRSRNPLRCSPRPQRSASNEWASRRTTRSPDKKAALEAVVKSLGASFVAEFNKQKSLQAAGQGSSGIGKAPPAQGISGVGKVHGSMKKPLSATGHHKTLKKDLSSVPGSAASKLKSEIAGVQEKKEMNFDGKAARETNVPRPAPYNRLLREKLLSCGTVLHISDLPDDGFSDQDIKKIVQPFGKVSDLLVLRSRNEAFLEMNYKEAVIAAVKYGETVPVLVNGKRVKISIAEKPKAPPGQVKVSLKKPPQNVKKAALSTKKDGNSTTTKKTKSATPAASAGKHEVTKKPAVQTDSKTKKTSATSAKPNEKKRIDPKKSAESKKKDAKPKKVAEPKRAVETKTTTEPKKAVEARKTTEPKKAGDDEAKEISKPIAVQEKITLTSTLEVESNQSMESVANKENLEAKNTVEVKIAESTKKENASKATGETAKSEEPNDPASKELDDMCVVLISNLPDKGYSVEEVSNLTKPFGGLKDVLILSSHKKAYLEINQKSADSMVKFYTCFPMSVDGNQLCISMAPEYKNIKDEEAIFTAIIKDANLKVNTETLYNQFVHLGNLPDDGYTELEVVCVGLRFGKVDHYVVLKNKKKAILQLDSPDSAKSMCCFLKQYPYNMGENTLTCMLSPRRELAEDEVTKKELKNQEPNKGSSDLKKKPEGSGMVQTAAANPPVETSVAKEEIISNSVKAETSTVQIEASELEPERTVRDSATKPSEVETSKGESEVAVTGSETKPADDELSKVKSEEILLPPFNLQKEEVVKDNPETELLETAITTVTERETKVKPEELCVSASGSSEELSSVGKLEDVQSDSAVKPATVETAEAISEALPSDAAAVSVEMLSAEDIQPSNKLDTPVKNAVTGTVENKLEIPVASAVVSIEKKPEKPVTKVGTALEKKLEKSMAKIGTAMEKKLEKPVASIGVDIEKKPEKPVDNVGTDVEKKPEKPVDNVGTDVEKKPEKPVDSVVTDIENTEKNVLNEKNERTLIKAHQNKDPGQVKIDETSKASVSAAAFVSIKEPTSVGKTILKAVVSIPDISKSRVMMRRNETSLTKTEEQKASSKPETRSRSATEKKLSSKEVGQPRPTGSRSSLPDSVTKSKLDISPVLVKGGSGRSSSQQDKDSRVESRGSSKQSQERESRSSSMKKDDNSNKIPAGRISKTSKTVSSGNVKPKEEEELFPFNLDEFVTVDEVVEETDSPLQTRRNPPRGKRKDSAKNNSSSEPIAKRKKGKSSIAHVDESELSFVTLDEIVEEEEMTAQLVGDSNLEAITDPRGLVTVDEVNEEEELISEAVKDPQSLVTLDEISEQEEFSSHDVPKDVSSSVSEEQDLLKAEPLVTVDEIGEVEELPLNEPSDLNIEEALKPKEEDDKRAIEDPGDFISSQLPEDPSTLVTVDEIQEDSDDQPLVTLDEVTEDDEDFLADFNRLKEELNFVTVDEVGEEDEEEENTFIGTNLEEEDIVAIAGPEEMEILADIGQEGEDIFANSKSEEKVTLEADTKEIENETLVADTQEADKEALSANTEETEKAETWNKTSEKEIKGETESEQQSAELSLSKAHESNEMGRQTKNKHQPPVKTPGKRGRPRKRPVVPPPETAIETEQEKCDKNTEETADKTELVEGSTSDSNKEKIGKGTLTTPESNSLSEDSQTTTVTDSVSSSLLPDLNASLLPDADIKQEGCSETPSQSSEKPVKDELGSGDIEPESKRRKVDSSADKLKTPSTPKGKI</sequence>